<keyword evidence="2" id="KW-1185">Reference proteome</keyword>
<accession>A0ABV7H9C3</accession>
<dbReference type="EMBL" id="JBHRTI010000004">
    <property type="protein sequence ID" value="MFC3147972.1"/>
    <property type="molecule type" value="Genomic_DNA"/>
</dbReference>
<dbReference type="SUPFAM" id="SSF52540">
    <property type="entry name" value="P-loop containing nucleoside triphosphate hydrolases"/>
    <property type="match status" value="1"/>
</dbReference>
<protein>
    <submittedName>
        <fullName evidence="1">AAA family ATPase</fullName>
    </submittedName>
</protein>
<evidence type="ECO:0000313" key="1">
    <source>
        <dbReference type="EMBL" id="MFC3147972.1"/>
    </source>
</evidence>
<reference evidence="2" key="1">
    <citation type="journal article" date="2019" name="Int. J. Syst. Evol. Microbiol.">
        <title>The Global Catalogue of Microorganisms (GCM) 10K type strain sequencing project: providing services to taxonomists for standard genome sequencing and annotation.</title>
        <authorList>
            <consortium name="The Broad Institute Genomics Platform"/>
            <consortium name="The Broad Institute Genome Sequencing Center for Infectious Disease"/>
            <person name="Wu L."/>
            <person name="Ma J."/>
        </authorList>
    </citation>
    <scope>NUCLEOTIDE SEQUENCE [LARGE SCALE GENOMIC DNA]</scope>
    <source>
        <strain evidence="2">KCTC 52168</strain>
    </source>
</reference>
<organism evidence="1 2">
    <name type="scientific">Piscinibacterium candidicorallinum</name>
    <dbReference type="NCBI Taxonomy" id="1793872"/>
    <lineage>
        <taxon>Bacteria</taxon>
        <taxon>Pseudomonadati</taxon>
        <taxon>Pseudomonadota</taxon>
        <taxon>Betaproteobacteria</taxon>
        <taxon>Burkholderiales</taxon>
        <taxon>Piscinibacterium</taxon>
    </lineage>
</organism>
<dbReference type="RefSeq" id="WP_377303504.1">
    <property type="nucleotide sequence ID" value="NZ_CP180191.1"/>
</dbReference>
<dbReference type="InterPro" id="IPR027417">
    <property type="entry name" value="P-loop_NTPase"/>
</dbReference>
<gene>
    <name evidence="1" type="ORF">ACFOEN_09985</name>
</gene>
<proteinExistence type="predicted"/>
<name>A0ABV7H9C3_9BURK</name>
<dbReference type="Proteomes" id="UP001595556">
    <property type="component" value="Unassembled WGS sequence"/>
</dbReference>
<evidence type="ECO:0000313" key="2">
    <source>
        <dbReference type="Proteomes" id="UP001595556"/>
    </source>
</evidence>
<sequence>MSFQQFDTLRTVSAADLLSNPPVPRAMILAPWLRERDAVLLWAPTGAGKSQVAMSAALAVAGGVEVLGWTAPEPRPVLYVDGEMDRGDLVERLELLRHATNPPIDAQALGRLHFLARDCHGPDVQFPDLSTPEGHALILAQAKACGAALVILDNLSTLATVEDENSAAAIKPVMDLVQKLRQQGCTPFVVHHASKGGENYRGTSNIATTFAWIVGLKPTPGAPAGLMDVAMVWQKTRGGANEATVEKRVRLRADASRAAWDHGPSEHSQAAALAQAIRSRKWINVEEAGKAIGLQKTRAYELKREILAAELMREVEMDRAFKEAKALREEIGNPNRSLDF</sequence>
<comment type="caution">
    <text evidence="1">The sequence shown here is derived from an EMBL/GenBank/DDBJ whole genome shotgun (WGS) entry which is preliminary data.</text>
</comment>
<dbReference type="Pfam" id="PF13481">
    <property type="entry name" value="AAA_25"/>
    <property type="match status" value="1"/>
</dbReference>
<dbReference type="Gene3D" id="3.40.50.300">
    <property type="entry name" value="P-loop containing nucleotide triphosphate hydrolases"/>
    <property type="match status" value="1"/>
</dbReference>